<dbReference type="OrthoDB" id="5950997at2759"/>
<dbReference type="InterPro" id="IPR011050">
    <property type="entry name" value="Pectin_lyase_fold/virulence"/>
</dbReference>
<dbReference type="EMBL" id="GG662720">
    <property type="protein sequence ID" value="EAR86626.2"/>
    <property type="molecule type" value="Genomic_DNA"/>
</dbReference>
<evidence type="ECO:0000256" key="1">
    <source>
        <dbReference type="SAM" id="Phobius"/>
    </source>
</evidence>
<evidence type="ECO:0000313" key="2">
    <source>
        <dbReference type="EMBL" id="EAR86626.2"/>
    </source>
</evidence>
<feature type="transmembrane region" description="Helical" evidence="1">
    <location>
        <begin position="804"/>
        <end position="823"/>
    </location>
</feature>
<feature type="transmembrane region" description="Helical" evidence="1">
    <location>
        <begin position="890"/>
        <end position="913"/>
    </location>
</feature>
<dbReference type="RefSeq" id="XP_976984.2">
    <property type="nucleotide sequence ID" value="XM_971891.2"/>
</dbReference>
<feature type="transmembrane region" description="Helical" evidence="1">
    <location>
        <begin position="708"/>
        <end position="727"/>
    </location>
</feature>
<accession>Q22MN6</accession>
<dbReference type="Proteomes" id="UP000009168">
    <property type="component" value="Unassembled WGS sequence"/>
</dbReference>
<dbReference type="PANTHER" id="PTHR11319">
    <property type="entry name" value="G PROTEIN-COUPLED RECEPTOR-RELATED"/>
    <property type="match status" value="1"/>
</dbReference>
<dbReference type="AlphaFoldDB" id="Q22MN6"/>
<proteinExistence type="predicted"/>
<dbReference type="HOGENOM" id="CLU_003191_2_0_1"/>
<dbReference type="KEGG" id="tet:TTHERM_00032850"/>
<feature type="transmembrane region" description="Helical" evidence="1">
    <location>
        <begin position="829"/>
        <end position="846"/>
    </location>
</feature>
<keyword evidence="3" id="KW-1185">Reference proteome</keyword>
<feature type="transmembrane region" description="Helical" evidence="1">
    <location>
        <begin position="757"/>
        <end position="783"/>
    </location>
</feature>
<sequence>MILFNIEITQGSFTNLENTQTQQDINKLYSEADTILYQRVPTGVISIFNFNNAVIDNLVFMSCKAYFSPTLYFNQGQYLSISNSKFIANQSYERAGALIINNLLSSDILDSEFISNISQTSYGGAMIIYKSTINQIANCTFQKNKALSDSGGAIIIISSEVKVLKDNQFFQNQAAIGGAIRLIQCLPYFINKKRDYSILNTFTDNIATLYGKDLSYNPQGLAIIDPKNPNNLIYHNYTLYSQQSGSLINPTLKVVIIDEDRQPIKFPGYFNQKANSTTAQKQVIEDINVLNQYSLYQLSIMSNNNTALQLDGTKISNFDYEENAYIFDIIAIAKPLTQSQLTIQTTIPFDVIDFNVKKILQKTLSLTITVDFRSCIRGEIPTIQNQQFITCDKCPSGKYSIEEIIYSTTGQSEQQFSQYSCKICPQQAKFCEGDIIQLKNGYWRWGNYTDNIYYCSKYPQNCVPEDPHNKFGCQKGTIGVQCSECDLRGVIWGEKYGRLNTDECQDCKLASSWSNILILIVEIFIILLYQAYQINKQRIFALKQCAYKCLRITYFLIMGKSELIDQGSIYLKMYVNYAQIMVVFRSFQFNILPNFLFSIFSIFGGDQFSLSFLNTDCFISSLILSLPVYMNKFIYTLTYPLIFFVANAILRILFKTPQGLIISLKSPNYLTTIKYRPSVLEKQKQKQILYKMKQFVVNNLADLKSNFIFLYFFYAPTVIKTILSYMICQNVDDKFVLIGDQSQFCNINSQQFYLVTYIVPVFIVWIFLIPAGLLLILFLNRNFLSWMYMKRAYGYIYQEYRPSIYYWEFIKIYLKILIISSQIVLNKDIRLQQMYILSSLFLYLLVTKKVKPYSSTDMNQCDQNLTIVLIFNILIFCVSEQINSQILIKYIIQTLLFIVNISIIIFIAKHIFLKKFPYSYFKMNIFQKIIFKLCSRFPKLYRYIVFQPQDPYRVFRNWKKLRQLLLQFYNLKKQKNFLNEQMYKLYKTQVNISSHNSLEITPYIKQSQPKQLKQNIQIKPMNSTFSINKYNQQQFMRNCNSKKASIKLMEDSIERFDIQSYQEPSSVNQKIFSSQTLTQVKLQSISSQIQNNNSDLIFFKLKTNKEYKAQKERRKSLFQNQN</sequence>
<evidence type="ECO:0000313" key="3">
    <source>
        <dbReference type="Proteomes" id="UP000009168"/>
    </source>
</evidence>
<dbReference type="GeneID" id="7843883"/>
<gene>
    <name evidence="2" type="ORF">TTHERM_00032850</name>
</gene>
<keyword evidence="1 2" id="KW-0812">Transmembrane</keyword>
<reference evidence="3" key="1">
    <citation type="journal article" date="2006" name="PLoS Biol.">
        <title>Macronuclear genome sequence of the ciliate Tetrahymena thermophila, a model eukaryote.</title>
        <authorList>
            <person name="Eisen J.A."/>
            <person name="Coyne R.S."/>
            <person name="Wu M."/>
            <person name="Wu D."/>
            <person name="Thiagarajan M."/>
            <person name="Wortman J.R."/>
            <person name="Badger J.H."/>
            <person name="Ren Q."/>
            <person name="Amedeo P."/>
            <person name="Jones K.M."/>
            <person name="Tallon L.J."/>
            <person name="Delcher A.L."/>
            <person name="Salzberg S.L."/>
            <person name="Silva J.C."/>
            <person name="Haas B.J."/>
            <person name="Majoros W.H."/>
            <person name="Farzad M."/>
            <person name="Carlton J.M."/>
            <person name="Smith R.K. Jr."/>
            <person name="Garg J."/>
            <person name="Pearlman R.E."/>
            <person name="Karrer K.M."/>
            <person name="Sun L."/>
            <person name="Manning G."/>
            <person name="Elde N.C."/>
            <person name="Turkewitz A.P."/>
            <person name="Asai D.J."/>
            <person name="Wilkes D.E."/>
            <person name="Wang Y."/>
            <person name="Cai H."/>
            <person name="Collins K."/>
            <person name="Stewart B.A."/>
            <person name="Lee S.R."/>
            <person name="Wilamowska K."/>
            <person name="Weinberg Z."/>
            <person name="Ruzzo W.L."/>
            <person name="Wloga D."/>
            <person name="Gaertig J."/>
            <person name="Frankel J."/>
            <person name="Tsao C.-C."/>
            <person name="Gorovsky M.A."/>
            <person name="Keeling P.J."/>
            <person name="Waller R.F."/>
            <person name="Patron N.J."/>
            <person name="Cherry J.M."/>
            <person name="Stover N.A."/>
            <person name="Krieger C.J."/>
            <person name="del Toro C."/>
            <person name="Ryder H.F."/>
            <person name="Williamson S.C."/>
            <person name="Barbeau R.A."/>
            <person name="Hamilton E.P."/>
            <person name="Orias E."/>
        </authorList>
    </citation>
    <scope>NUCLEOTIDE SEQUENCE [LARGE SCALE GENOMIC DNA]</scope>
    <source>
        <strain evidence="3">SB210</strain>
    </source>
</reference>
<feature type="transmembrane region" description="Helical" evidence="1">
    <location>
        <begin position="633"/>
        <end position="654"/>
    </location>
</feature>
<dbReference type="SUPFAM" id="SSF51126">
    <property type="entry name" value="Pectin lyase-like"/>
    <property type="match status" value="1"/>
</dbReference>
<feature type="transmembrane region" description="Helical" evidence="1">
    <location>
        <begin position="867"/>
        <end position="884"/>
    </location>
</feature>
<keyword evidence="1" id="KW-1133">Transmembrane helix</keyword>
<name>Q22MN6_TETTS</name>
<protein>
    <submittedName>
        <fullName evidence="2">Transmembrane protein, putative</fullName>
    </submittedName>
</protein>
<feature type="transmembrane region" description="Helical" evidence="1">
    <location>
        <begin position="513"/>
        <end position="532"/>
    </location>
</feature>
<dbReference type="InParanoid" id="Q22MN6"/>
<dbReference type="PANTHER" id="PTHR11319:SF35">
    <property type="entry name" value="OUTER MEMBRANE PROTEIN PMPC-RELATED"/>
    <property type="match status" value="1"/>
</dbReference>
<keyword evidence="1" id="KW-0472">Membrane</keyword>
<organism evidence="2 3">
    <name type="scientific">Tetrahymena thermophila (strain SB210)</name>
    <dbReference type="NCBI Taxonomy" id="312017"/>
    <lineage>
        <taxon>Eukaryota</taxon>
        <taxon>Sar</taxon>
        <taxon>Alveolata</taxon>
        <taxon>Ciliophora</taxon>
        <taxon>Intramacronucleata</taxon>
        <taxon>Oligohymenophorea</taxon>
        <taxon>Hymenostomatida</taxon>
        <taxon>Tetrahymenina</taxon>
        <taxon>Tetrahymenidae</taxon>
        <taxon>Tetrahymena</taxon>
    </lineage>
</organism>
<feature type="transmembrane region" description="Helical" evidence="1">
    <location>
        <begin position="591"/>
        <end position="613"/>
    </location>
</feature>